<keyword evidence="3" id="KW-1185">Reference proteome</keyword>
<sequence length="79" mass="8710">MHHHHPRHIPPPSPPRVIPPPLLTPGHHSTVITVVFVSLAASKIEILEFNEHAEVQGAIVPSPHAEKITVLNIEEDVHL</sequence>
<evidence type="ECO:0000313" key="3">
    <source>
        <dbReference type="Proteomes" id="UP000006729"/>
    </source>
</evidence>
<dbReference type="EMBL" id="CM009305">
    <property type="protein sequence ID" value="PNS97806.1"/>
    <property type="molecule type" value="Genomic_DNA"/>
</dbReference>
<dbReference type="AlphaFoldDB" id="B9IHW4"/>
<organism evidence="2 3">
    <name type="scientific">Populus trichocarpa</name>
    <name type="common">Western balsam poplar</name>
    <name type="synonym">Populus balsamifera subsp. trichocarpa</name>
    <dbReference type="NCBI Taxonomy" id="3694"/>
    <lineage>
        <taxon>Eukaryota</taxon>
        <taxon>Viridiplantae</taxon>
        <taxon>Streptophyta</taxon>
        <taxon>Embryophyta</taxon>
        <taxon>Tracheophyta</taxon>
        <taxon>Spermatophyta</taxon>
        <taxon>Magnoliopsida</taxon>
        <taxon>eudicotyledons</taxon>
        <taxon>Gunneridae</taxon>
        <taxon>Pentapetalae</taxon>
        <taxon>rosids</taxon>
        <taxon>fabids</taxon>
        <taxon>Malpighiales</taxon>
        <taxon>Salicaceae</taxon>
        <taxon>Saliceae</taxon>
        <taxon>Populus</taxon>
    </lineage>
</organism>
<name>B9IHW4_POPTR</name>
<evidence type="ECO:0000313" key="2">
    <source>
        <dbReference type="EMBL" id="PNS97806.1"/>
    </source>
</evidence>
<feature type="compositionally biased region" description="Pro residues" evidence="1">
    <location>
        <begin position="9"/>
        <end position="21"/>
    </location>
</feature>
<reference evidence="2 3" key="1">
    <citation type="journal article" date="2006" name="Science">
        <title>The genome of black cottonwood, Populus trichocarpa (Torr. &amp; Gray).</title>
        <authorList>
            <person name="Tuskan G.A."/>
            <person name="Difazio S."/>
            <person name="Jansson S."/>
            <person name="Bohlmann J."/>
            <person name="Grigoriev I."/>
            <person name="Hellsten U."/>
            <person name="Putnam N."/>
            <person name="Ralph S."/>
            <person name="Rombauts S."/>
            <person name="Salamov A."/>
            <person name="Schein J."/>
            <person name="Sterck L."/>
            <person name="Aerts A."/>
            <person name="Bhalerao R.R."/>
            <person name="Bhalerao R.P."/>
            <person name="Blaudez D."/>
            <person name="Boerjan W."/>
            <person name="Brun A."/>
            <person name="Brunner A."/>
            <person name="Busov V."/>
            <person name="Campbell M."/>
            <person name="Carlson J."/>
            <person name="Chalot M."/>
            <person name="Chapman J."/>
            <person name="Chen G.L."/>
            <person name="Cooper D."/>
            <person name="Coutinho P.M."/>
            <person name="Couturier J."/>
            <person name="Covert S."/>
            <person name="Cronk Q."/>
            <person name="Cunningham R."/>
            <person name="Davis J."/>
            <person name="Degroeve S."/>
            <person name="Dejardin A."/>
            <person name="Depamphilis C."/>
            <person name="Detter J."/>
            <person name="Dirks B."/>
            <person name="Dubchak I."/>
            <person name="Duplessis S."/>
            <person name="Ehlting J."/>
            <person name="Ellis B."/>
            <person name="Gendler K."/>
            <person name="Goodstein D."/>
            <person name="Gribskov M."/>
            <person name="Grimwood J."/>
            <person name="Groover A."/>
            <person name="Gunter L."/>
            <person name="Hamberger B."/>
            <person name="Heinze B."/>
            <person name="Helariutta Y."/>
            <person name="Henrissat B."/>
            <person name="Holligan D."/>
            <person name="Holt R."/>
            <person name="Huang W."/>
            <person name="Islam-Faridi N."/>
            <person name="Jones S."/>
            <person name="Jones-Rhoades M."/>
            <person name="Jorgensen R."/>
            <person name="Joshi C."/>
            <person name="Kangasjarvi J."/>
            <person name="Karlsson J."/>
            <person name="Kelleher C."/>
            <person name="Kirkpatrick R."/>
            <person name="Kirst M."/>
            <person name="Kohler A."/>
            <person name="Kalluri U."/>
            <person name="Larimer F."/>
            <person name="Leebens-Mack J."/>
            <person name="Leple J.C."/>
            <person name="Locascio P."/>
            <person name="Lou Y."/>
            <person name="Lucas S."/>
            <person name="Martin F."/>
            <person name="Montanini B."/>
            <person name="Napoli C."/>
            <person name="Nelson D.R."/>
            <person name="Nelson C."/>
            <person name="Nieminen K."/>
            <person name="Nilsson O."/>
            <person name="Pereda V."/>
            <person name="Peter G."/>
            <person name="Philippe R."/>
            <person name="Pilate G."/>
            <person name="Poliakov A."/>
            <person name="Razumovskaya J."/>
            <person name="Richardson P."/>
            <person name="Rinaldi C."/>
            <person name="Ritland K."/>
            <person name="Rouze P."/>
            <person name="Ryaboy D."/>
            <person name="Schmutz J."/>
            <person name="Schrader J."/>
            <person name="Segerman B."/>
            <person name="Shin H."/>
            <person name="Siddiqui A."/>
            <person name="Sterky F."/>
            <person name="Terry A."/>
            <person name="Tsai C.J."/>
            <person name="Uberbacher E."/>
            <person name="Unneberg P."/>
            <person name="Vahala J."/>
            <person name="Wall K."/>
            <person name="Wessler S."/>
            <person name="Yang G."/>
            <person name="Yin T."/>
            <person name="Douglas C."/>
            <person name="Marra M."/>
            <person name="Sandberg G."/>
            <person name="Van de Peer Y."/>
            <person name="Rokhsar D."/>
        </authorList>
    </citation>
    <scope>NUCLEOTIDE SEQUENCE [LARGE SCALE GENOMIC DNA]</scope>
    <source>
        <strain evidence="3">cv. Nisqually</strain>
    </source>
</reference>
<evidence type="ECO:0000256" key="1">
    <source>
        <dbReference type="SAM" id="MobiDB-lite"/>
    </source>
</evidence>
<accession>B9IHW4</accession>
<proteinExistence type="predicted"/>
<protein>
    <submittedName>
        <fullName evidence="2">Uncharacterized protein</fullName>
    </submittedName>
</protein>
<dbReference type="Proteomes" id="UP000006729">
    <property type="component" value="Chromosome 16"/>
</dbReference>
<dbReference type="InParanoid" id="B9IHW4"/>
<feature type="region of interest" description="Disordered" evidence="1">
    <location>
        <begin position="1"/>
        <end position="21"/>
    </location>
</feature>
<gene>
    <name evidence="2" type="ORF">POPTR_016G042600</name>
</gene>